<reference evidence="4" key="1">
    <citation type="submission" date="2019-01" db="EMBL/GenBank/DDBJ databases">
        <title>Cytophagaceae bacterium strain CAR-16.</title>
        <authorList>
            <person name="Chen W.-M."/>
        </authorList>
    </citation>
    <scope>NUCLEOTIDE SEQUENCE [LARGE SCALE GENOMIC DNA]</scope>
    <source>
        <strain evidence="4">WWJ-16</strain>
    </source>
</reference>
<sequence length="131" mass="14819">MKKTNFIIIDDDDIFLKLGKMYLELGNCTSSVTLYNDATIALDIISGMIEHIDKNIVILLDLNMPVLNGFGFLEQIQNIPNAFDDKLRLYIMTSSLNDEDLERAQSFPIVKKYLNKPITKEMVDGICTGVI</sequence>
<protein>
    <submittedName>
        <fullName evidence="3">Response regulator</fullName>
    </submittedName>
</protein>
<feature type="domain" description="Response regulatory" evidence="2">
    <location>
        <begin position="5"/>
        <end position="131"/>
    </location>
</feature>
<dbReference type="Pfam" id="PF00072">
    <property type="entry name" value="Response_reg"/>
    <property type="match status" value="1"/>
</dbReference>
<dbReference type="AlphaFoldDB" id="A0A4Q1KA55"/>
<keyword evidence="4" id="KW-1185">Reference proteome</keyword>
<dbReference type="SMART" id="SM00448">
    <property type="entry name" value="REC"/>
    <property type="match status" value="1"/>
</dbReference>
<dbReference type="Gene3D" id="3.40.50.2300">
    <property type="match status" value="1"/>
</dbReference>
<dbReference type="PANTHER" id="PTHR44520:SF2">
    <property type="entry name" value="RESPONSE REGULATOR RCP1"/>
    <property type="match status" value="1"/>
</dbReference>
<dbReference type="GO" id="GO:0000160">
    <property type="term" value="P:phosphorelay signal transduction system"/>
    <property type="evidence" value="ECO:0007669"/>
    <property type="project" value="InterPro"/>
</dbReference>
<dbReference type="OrthoDB" id="673128at2"/>
<dbReference type="PROSITE" id="PS50110">
    <property type="entry name" value="RESPONSE_REGULATORY"/>
    <property type="match status" value="1"/>
</dbReference>
<evidence type="ECO:0000313" key="4">
    <source>
        <dbReference type="Proteomes" id="UP000289857"/>
    </source>
</evidence>
<evidence type="ECO:0000256" key="1">
    <source>
        <dbReference type="PROSITE-ProRule" id="PRU00169"/>
    </source>
</evidence>
<dbReference type="InterPro" id="IPR011006">
    <property type="entry name" value="CheY-like_superfamily"/>
</dbReference>
<organism evidence="3 4">
    <name type="scientific">Flavobacterium stagni</name>
    <dbReference type="NCBI Taxonomy" id="2506421"/>
    <lineage>
        <taxon>Bacteria</taxon>
        <taxon>Pseudomonadati</taxon>
        <taxon>Bacteroidota</taxon>
        <taxon>Flavobacteriia</taxon>
        <taxon>Flavobacteriales</taxon>
        <taxon>Flavobacteriaceae</taxon>
        <taxon>Flavobacterium</taxon>
    </lineage>
</organism>
<dbReference type="PANTHER" id="PTHR44520">
    <property type="entry name" value="RESPONSE REGULATOR RCP1-RELATED"/>
    <property type="match status" value="1"/>
</dbReference>
<feature type="modified residue" description="4-aspartylphosphate" evidence="1">
    <location>
        <position position="61"/>
    </location>
</feature>
<name>A0A4Q1KA55_9FLAO</name>
<accession>A0A4Q1KA55</accession>
<evidence type="ECO:0000313" key="3">
    <source>
        <dbReference type="EMBL" id="RXR22825.1"/>
    </source>
</evidence>
<dbReference type="RefSeq" id="WP_129461055.1">
    <property type="nucleotide sequence ID" value="NZ_SBKN01000003.1"/>
</dbReference>
<evidence type="ECO:0000259" key="2">
    <source>
        <dbReference type="PROSITE" id="PS50110"/>
    </source>
</evidence>
<dbReference type="Proteomes" id="UP000289857">
    <property type="component" value="Unassembled WGS sequence"/>
</dbReference>
<keyword evidence="1" id="KW-0597">Phosphoprotein</keyword>
<gene>
    <name evidence="3" type="ORF">EQG61_06220</name>
</gene>
<dbReference type="InterPro" id="IPR001789">
    <property type="entry name" value="Sig_transdc_resp-reg_receiver"/>
</dbReference>
<dbReference type="EMBL" id="SBKN01000003">
    <property type="protein sequence ID" value="RXR22825.1"/>
    <property type="molecule type" value="Genomic_DNA"/>
</dbReference>
<dbReference type="InterPro" id="IPR052893">
    <property type="entry name" value="TCS_response_regulator"/>
</dbReference>
<comment type="caution">
    <text evidence="3">The sequence shown here is derived from an EMBL/GenBank/DDBJ whole genome shotgun (WGS) entry which is preliminary data.</text>
</comment>
<dbReference type="SUPFAM" id="SSF52172">
    <property type="entry name" value="CheY-like"/>
    <property type="match status" value="1"/>
</dbReference>
<proteinExistence type="predicted"/>